<evidence type="ECO:0000256" key="3">
    <source>
        <dbReference type="ARBA" id="ARBA00022679"/>
    </source>
</evidence>
<dbReference type="PROSITE" id="PS00108">
    <property type="entry name" value="PROTEIN_KINASE_ST"/>
    <property type="match status" value="1"/>
</dbReference>
<proteinExistence type="predicted"/>
<evidence type="ECO:0000259" key="10">
    <source>
        <dbReference type="PROSITE" id="PS50011"/>
    </source>
</evidence>
<dbReference type="EMBL" id="JAGTJJ010000069">
    <property type="protein sequence ID" value="MDC3988274.1"/>
    <property type="molecule type" value="Genomic_DNA"/>
</dbReference>
<dbReference type="CDD" id="cd14014">
    <property type="entry name" value="STKc_PknB_like"/>
    <property type="match status" value="1"/>
</dbReference>
<dbReference type="EC" id="2.7.11.1" evidence="1"/>
<evidence type="ECO:0000256" key="7">
    <source>
        <dbReference type="PROSITE-ProRule" id="PRU10141"/>
    </source>
</evidence>
<keyword evidence="9" id="KW-1133">Transmembrane helix</keyword>
<keyword evidence="3" id="KW-0808">Transferase</keyword>
<name>A0A9X3XD89_9BACT</name>
<dbReference type="Proteomes" id="UP001151081">
    <property type="component" value="Unassembled WGS sequence"/>
</dbReference>
<dbReference type="AlphaFoldDB" id="A0A9X3XD89"/>
<comment type="caution">
    <text evidence="11">The sequence shown here is derived from an EMBL/GenBank/DDBJ whole genome shotgun (WGS) entry which is preliminary data.</text>
</comment>
<dbReference type="InterPro" id="IPR017441">
    <property type="entry name" value="Protein_kinase_ATP_BS"/>
</dbReference>
<dbReference type="SUPFAM" id="SSF56112">
    <property type="entry name" value="Protein kinase-like (PK-like)"/>
    <property type="match status" value="1"/>
</dbReference>
<dbReference type="RefSeq" id="WP_272423618.1">
    <property type="nucleotide sequence ID" value="NZ_JAGTJJ010000069.1"/>
</dbReference>
<dbReference type="PROSITE" id="PS50011">
    <property type="entry name" value="PROTEIN_KINASE_DOM"/>
    <property type="match status" value="1"/>
</dbReference>
<evidence type="ECO:0000256" key="4">
    <source>
        <dbReference type="ARBA" id="ARBA00022741"/>
    </source>
</evidence>
<feature type="binding site" evidence="7">
    <location>
        <position position="42"/>
    </location>
    <ligand>
        <name>ATP</name>
        <dbReference type="ChEBI" id="CHEBI:30616"/>
    </ligand>
</feature>
<reference evidence="11 12" key="1">
    <citation type="submission" date="2021-04" db="EMBL/GenBank/DDBJ databases">
        <title>Genome analysis of Polyangium sp.</title>
        <authorList>
            <person name="Li Y."/>
            <person name="Wang J."/>
        </authorList>
    </citation>
    <scope>NUCLEOTIDE SEQUENCE [LARGE SCALE GENOMIC DNA]</scope>
    <source>
        <strain evidence="11 12">SDU14</strain>
    </source>
</reference>
<evidence type="ECO:0000256" key="2">
    <source>
        <dbReference type="ARBA" id="ARBA00022527"/>
    </source>
</evidence>
<keyword evidence="12" id="KW-1185">Reference proteome</keyword>
<feature type="compositionally biased region" description="Low complexity" evidence="8">
    <location>
        <begin position="326"/>
        <end position="348"/>
    </location>
</feature>
<feature type="compositionally biased region" description="Polar residues" evidence="8">
    <location>
        <begin position="349"/>
        <end position="359"/>
    </location>
</feature>
<dbReference type="FunFam" id="1.10.510.10:FF:000021">
    <property type="entry name" value="Serine/threonine protein kinase"/>
    <property type="match status" value="1"/>
</dbReference>
<dbReference type="PANTHER" id="PTHR43289:SF6">
    <property type="entry name" value="SERINE_THREONINE-PROTEIN KINASE NEKL-3"/>
    <property type="match status" value="1"/>
</dbReference>
<organism evidence="11 12">
    <name type="scientific">Polyangium jinanense</name>
    <dbReference type="NCBI Taxonomy" id="2829994"/>
    <lineage>
        <taxon>Bacteria</taxon>
        <taxon>Pseudomonadati</taxon>
        <taxon>Myxococcota</taxon>
        <taxon>Polyangia</taxon>
        <taxon>Polyangiales</taxon>
        <taxon>Polyangiaceae</taxon>
        <taxon>Polyangium</taxon>
    </lineage>
</organism>
<evidence type="ECO:0000313" key="11">
    <source>
        <dbReference type="EMBL" id="MDC3988274.1"/>
    </source>
</evidence>
<feature type="transmembrane region" description="Helical" evidence="9">
    <location>
        <begin position="369"/>
        <end position="391"/>
    </location>
</feature>
<evidence type="ECO:0000313" key="12">
    <source>
        <dbReference type="Proteomes" id="UP001151081"/>
    </source>
</evidence>
<dbReference type="PROSITE" id="PS00107">
    <property type="entry name" value="PROTEIN_KINASE_ATP"/>
    <property type="match status" value="1"/>
</dbReference>
<accession>A0A9X3XD89</accession>
<dbReference type="GO" id="GO:0004674">
    <property type="term" value="F:protein serine/threonine kinase activity"/>
    <property type="evidence" value="ECO:0007669"/>
    <property type="project" value="UniProtKB-KW"/>
</dbReference>
<keyword evidence="5 11" id="KW-0418">Kinase</keyword>
<evidence type="ECO:0000256" key="1">
    <source>
        <dbReference type="ARBA" id="ARBA00012513"/>
    </source>
</evidence>
<dbReference type="SMART" id="SM00220">
    <property type="entry name" value="S_TKc"/>
    <property type="match status" value="1"/>
</dbReference>
<keyword evidence="4 7" id="KW-0547">Nucleotide-binding</keyword>
<feature type="region of interest" description="Disordered" evidence="8">
    <location>
        <begin position="324"/>
        <end position="366"/>
    </location>
</feature>
<dbReference type="Pfam" id="PF00069">
    <property type="entry name" value="Pkinase"/>
    <property type="match status" value="1"/>
</dbReference>
<evidence type="ECO:0000256" key="9">
    <source>
        <dbReference type="SAM" id="Phobius"/>
    </source>
</evidence>
<gene>
    <name evidence="11" type="ORF">KEG57_47840</name>
</gene>
<keyword evidence="9" id="KW-0472">Membrane</keyword>
<dbReference type="Gene3D" id="3.30.200.20">
    <property type="entry name" value="Phosphorylase Kinase, domain 1"/>
    <property type="match status" value="1"/>
</dbReference>
<feature type="region of interest" description="Disordered" evidence="8">
    <location>
        <begin position="402"/>
        <end position="465"/>
    </location>
</feature>
<feature type="compositionally biased region" description="Low complexity" evidence="8">
    <location>
        <begin position="417"/>
        <end position="427"/>
    </location>
</feature>
<evidence type="ECO:0000256" key="5">
    <source>
        <dbReference type="ARBA" id="ARBA00022777"/>
    </source>
</evidence>
<keyword evidence="9" id="KW-0812">Transmembrane</keyword>
<protein>
    <recommendedName>
        <fullName evidence="1">non-specific serine/threonine protein kinase</fullName>
        <ecNumber evidence="1">2.7.11.1</ecNumber>
    </recommendedName>
</protein>
<keyword evidence="2 11" id="KW-0723">Serine/threonine-protein kinase</keyword>
<sequence length="476" mass="50579">MKLEEGAILDEKYRIVRMLGRGGMGVVYVAENLRVKRQVAIKVLSRAATELHGDALMRFEREAQAAGQIGSDHIVEVLDMGTTEAGDRFMVMELLEGETLKERAKRGRISIDKIVELFRQILDGLEAAHAAGIIHRDLKPDNVFLQKKRAGYDDWVKILDFGISKFSGMSGEAEQHTRTGVVMGTPFYMSPEQARAASSVDARSDLYSITVMLYEMLTGQVPFRGETFAELMFKIVFEPQPHPKSVSPMLDDEICGIVVKGMNRDPAARFQNAGEFRAALVAWEEKRAAGQLKRSPLASISELSLPPSPLSFVFTPEPPPVSTPLGASAVVSPPSSPSDPGSSPNSASQTRQTWAQSERASVPAGKRKGGIVAVGLAAVVVVSAVAAYMLLRSKAVAPELPPSVAAAPAPTPEPEKTAPAPSASMATPAPPPSASAASSADVGGKPATSSAAPGAPMQGSSTKKSVTKKIVTDYGY</sequence>
<dbReference type="PANTHER" id="PTHR43289">
    <property type="entry name" value="MITOGEN-ACTIVATED PROTEIN KINASE KINASE KINASE 20-RELATED"/>
    <property type="match status" value="1"/>
</dbReference>
<evidence type="ECO:0000256" key="8">
    <source>
        <dbReference type="SAM" id="MobiDB-lite"/>
    </source>
</evidence>
<evidence type="ECO:0000256" key="6">
    <source>
        <dbReference type="ARBA" id="ARBA00022840"/>
    </source>
</evidence>
<dbReference type="InterPro" id="IPR008271">
    <property type="entry name" value="Ser/Thr_kinase_AS"/>
</dbReference>
<feature type="domain" description="Protein kinase" evidence="10">
    <location>
        <begin position="13"/>
        <end position="281"/>
    </location>
</feature>
<dbReference type="Gene3D" id="1.10.510.10">
    <property type="entry name" value="Transferase(Phosphotransferase) domain 1"/>
    <property type="match status" value="1"/>
</dbReference>
<dbReference type="InterPro" id="IPR011009">
    <property type="entry name" value="Kinase-like_dom_sf"/>
</dbReference>
<dbReference type="InterPro" id="IPR000719">
    <property type="entry name" value="Prot_kinase_dom"/>
</dbReference>
<keyword evidence="6 7" id="KW-0067">ATP-binding</keyword>
<dbReference type="GO" id="GO:0005524">
    <property type="term" value="F:ATP binding"/>
    <property type="evidence" value="ECO:0007669"/>
    <property type="project" value="UniProtKB-UniRule"/>
</dbReference>